<dbReference type="InterPro" id="IPR029044">
    <property type="entry name" value="Nucleotide-diphossugar_trans"/>
</dbReference>
<dbReference type="Gene3D" id="3.90.550.10">
    <property type="entry name" value="Spore Coat Polysaccharide Biosynthesis Protein SpsA, Chain A"/>
    <property type="match status" value="1"/>
</dbReference>
<dbReference type="STRING" id="1797516.A3D26_01570"/>
<evidence type="ECO:0000313" key="6">
    <source>
        <dbReference type="Proteomes" id="UP000178319"/>
    </source>
</evidence>
<dbReference type="GO" id="GO:0016757">
    <property type="term" value="F:glycosyltransferase activity"/>
    <property type="evidence" value="ECO:0007669"/>
    <property type="project" value="UniProtKB-KW"/>
</dbReference>
<feature type="domain" description="Glycosyltransferase 2-like" evidence="4">
    <location>
        <begin position="6"/>
        <end position="154"/>
    </location>
</feature>
<evidence type="ECO:0000313" key="5">
    <source>
        <dbReference type="EMBL" id="OGY11778.1"/>
    </source>
</evidence>
<evidence type="ECO:0000256" key="2">
    <source>
        <dbReference type="ARBA" id="ARBA00022676"/>
    </source>
</evidence>
<evidence type="ECO:0000259" key="4">
    <source>
        <dbReference type="Pfam" id="PF00535"/>
    </source>
</evidence>
<dbReference type="InterPro" id="IPR001173">
    <property type="entry name" value="Glyco_trans_2-like"/>
</dbReference>
<proteinExistence type="inferred from homology"/>
<gene>
    <name evidence="5" type="ORF">A3D26_01570</name>
</gene>
<keyword evidence="2" id="KW-0328">Glycosyltransferase</keyword>
<organism evidence="5 6">
    <name type="scientific">Candidatus Blackburnbacteria bacterium RIFCSPHIGHO2_02_FULL_44_20</name>
    <dbReference type="NCBI Taxonomy" id="1797516"/>
    <lineage>
        <taxon>Bacteria</taxon>
        <taxon>Candidatus Blackburniibacteriota</taxon>
    </lineage>
</organism>
<reference evidence="5 6" key="1">
    <citation type="journal article" date="2016" name="Nat. Commun.">
        <title>Thousands of microbial genomes shed light on interconnected biogeochemical processes in an aquifer system.</title>
        <authorList>
            <person name="Anantharaman K."/>
            <person name="Brown C.T."/>
            <person name="Hug L.A."/>
            <person name="Sharon I."/>
            <person name="Castelle C.J."/>
            <person name="Probst A.J."/>
            <person name="Thomas B.C."/>
            <person name="Singh A."/>
            <person name="Wilkins M.J."/>
            <person name="Karaoz U."/>
            <person name="Brodie E.L."/>
            <person name="Williams K.H."/>
            <person name="Hubbard S.S."/>
            <person name="Banfield J.F."/>
        </authorList>
    </citation>
    <scope>NUCLEOTIDE SEQUENCE [LARGE SCALE GENOMIC DNA]</scope>
</reference>
<protein>
    <recommendedName>
        <fullName evidence="4">Glycosyltransferase 2-like domain-containing protein</fullName>
    </recommendedName>
</protein>
<comment type="caution">
    <text evidence="5">The sequence shown here is derived from an EMBL/GenBank/DDBJ whole genome shotgun (WGS) entry which is preliminary data.</text>
</comment>
<accession>A0A1G1V8J9</accession>
<dbReference type="EMBL" id="MHBZ01000011">
    <property type="protein sequence ID" value="OGY11778.1"/>
    <property type="molecule type" value="Genomic_DNA"/>
</dbReference>
<comment type="similarity">
    <text evidence="1">Belongs to the glycosyltransferase 2 family.</text>
</comment>
<sequence length="290" mass="33673">MKTAAIIPNWQGRELLKKNLPEVLKVGFDEVVVVDDGSTDGSVEFLKSKFPTVNIVRHNKNQGFAKTVNDGVESTNADIVFLLNSDVIPKNKILSPVLRHFKKPDIFGVSLNEKRYSYAVPKIEHGFLGHRPGKVTDKSHKTFWISGGSGAFRRSMWKTLGGMDTMFSPFYWEDVDLSFRAQKRGWNLLWEPKAQVEHKHESTINSNNFSLRYLNYIKERNQLLFQWKHLDTWFLLTKHLPGLLWRLKHPGYTIVIFLALLKTPKIIVRRIRERKEIILANEEIINSFKM</sequence>
<dbReference type="AlphaFoldDB" id="A0A1G1V8J9"/>
<dbReference type="Pfam" id="PF00535">
    <property type="entry name" value="Glycos_transf_2"/>
    <property type="match status" value="1"/>
</dbReference>
<dbReference type="PANTHER" id="PTHR43179">
    <property type="entry name" value="RHAMNOSYLTRANSFERASE WBBL"/>
    <property type="match status" value="1"/>
</dbReference>
<dbReference type="PANTHER" id="PTHR43179:SF12">
    <property type="entry name" value="GALACTOFURANOSYLTRANSFERASE GLFT2"/>
    <property type="match status" value="1"/>
</dbReference>
<dbReference type="Proteomes" id="UP000178319">
    <property type="component" value="Unassembled WGS sequence"/>
</dbReference>
<dbReference type="CDD" id="cd04186">
    <property type="entry name" value="GT_2_like_c"/>
    <property type="match status" value="1"/>
</dbReference>
<keyword evidence="3" id="KW-0808">Transferase</keyword>
<dbReference type="SUPFAM" id="SSF53448">
    <property type="entry name" value="Nucleotide-diphospho-sugar transferases"/>
    <property type="match status" value="1"/>
</dbReference>
<evidence type="ECO:0000256" key="3">
    <source>
        <dbReference type="ARBA" id="ARBA00022679"/>
    </source>
</evidence>
<evidence type="ECO:0000256" key="1">
    <source>
        <dbReference type="ARBA" id="ARBA00006739"/>
    </source>
</evidence>
<name>A0A1G1V8J9_9BACT</name>